<evidence type="ECO:0000313" key="3">
    <source>
        <dbReference type="EMBL" id="NTS31261.1"/>
    </source>
</evidence>
<dbReference type="EMBL" id="JABUMX010000002">
    <property type="protein sequence ID" value="NTS31261.1"/>
    <property type="molecule type" value="Genomic_DNA"/>
</dbReference>
<proteinExistence type="predicted"/>
<feature type="compositionally biased region" description="Polar residues" evidence="1">
    <location>
        <begin position="191"/>
        <end position="202"/>
    </location>
</feature>
<gene>
    <name evidence="3" type="ORF">HQ945_08335</name>
</gene>
<evidence type="ECO:0000313" key="4">
    <source>
        <dbReference type="Proteomes" id="UP000550508"/>
    </source>
</evidence>
<dbReference type="InterPro" id="IPR048494">
    <property type="entry name" value="Dit-like_N"/>
</dbReference>
<dbReference type="AlphaFoldDB" id="A0A849VN52"/>
<evidence type="ECO:0000259" key="2">
    <source>
        <dbReference type="Pfam" id="PF21821"/>
    </source>
</evidence>
<reference evidence="3 4" key="1">
    <citation type="submission" date="2020-05" db="EMBL/GenBank/DDBJ databases">
        <authorList>
            <person name="Kim M.K."/>
        </authorList>
    </citation>
    <scope>NUCLEOTIDE SEQUENCE [LARGE SCALE GENOMIC DNA]</scope>
    <source>
        <strain evidence="3 4">BT25</strain>
    </source>
</reference>
<dbReference type="Pfam" id="PF21821">
    <property type="entry name" value="Dit_like"/>
    <property type="match status" value="1"/>
</dbReference>
<protein>
    <recommendedName>
        <fullName evidence="2">Dit-like phage tail protein N-terminal domain-containing protein</fullName>
    </recommendedName>
</protein>
<dbReference type="Proteomes" id="UP000550508">
    <property type="component" value="Unassembled WGS sequence"/>
</dbReference>
<feature type="region of interest" description="Disordered" evidence="1">
    <location>
        <begin position="126"/>
        <end position="202"/>
    </location>
</feature>
<name>A0A849VN52_9HYPH</name>
<accession>A0A849VN52</accession>
<feature type="domain" description="Dit-like phage tail protein N-terminal" evidence="2">
    <location>
        <begin position="16"/>
        <end position="124"/>
    </location>
</feature>
<keyword evidence="4" id="KW-1185">Reference proteome</keyword>
<dbReference type="RefSeq" id="WP_174207918.1">
    <property type="nucleotide sequence ID" value="NZ_JABUMX010000002.1"/>
</dbReference>
<feature type="compositionally biased region" description="Low complexity" evidence="1">
    <location>
        <begin position="179"/>
        <end position="190"/>
    </location>
</feature>
<comment type="caution">
    <text evidence="3">The sequence shown here is derived from an EMBL/GenBank/DDBJ whole genome shotgun (WGS) entry which is preliminary data.</text>
</comment>
<sequence>MAAILFSGAIGPIPVSVVLTESHQSTLGITEQPVENGSKITDHAYVEPKRLTLEFADASAAQTYNTLVRFQESRVPFVVVSGLYVYSNMLIKALKADRDDTFSRILKGSAELQEVIIVETAYAAAEPGSDPTDTGKPGGTKSSKSAAPSKGRAGDAATKARASGPVQRGDSPAKTAPLNTASTPNASSSAVKNTSMLKQMFQ</sequence>
<evidence type="ECO:0000256" key="1">
    <source>
        <dbReference type="SAM" id="MobiDB-lite"/>
    </source>
</evidence>
<organism evidence="3 4">
    <name type="scientific">Phyllobacterium pellucidum</name>
    <dbReference type="NCBI Taxonomy" id="2740464"/>
    <lineage>
        <taxon>Bacteria</taxon>
        <taxon>Pseudomonadati</taxon>
        <taxon>Pseudomonadota</taxon>
        <taxon>Alphaproteobacteria</taxon>
        <taxon>Hyphomicrobiales</taxon>
        <taxon>Phyllobacteriaceae</taxon>
        <taxon>Phyllobacterium</taxon>
    </lineage>
</organism>